<name>A0AA88HI82_ARTSF</name>
<reference evidence="8" key="1">
    <citation type="submission" date="2023-07" db="EMBL/GenBank/DDBJ databases">
        <title>Chromosome-level genome assembly of Artemia franciscana.</title>
        <authorList>
            <person name="Jo E."/>
        </authorList>
    </citation>
    <scope>NUCLEOTIDE SEQUENCE</scope>
    <source>
        <tissue evidence="8">Whole body</tissue>
    </source>
</reference>
<evidence type="ECO:0000313" key="9">
    <source>
        <dbReference type="Proteomes" id="UP001187531"/>
    </source>
</evidence>
<comment type="caution">
    <text evidence="8">The sequence shown here is derived from an EMBL/GenBank/DDBJ whole genome shotgun (WGS) entry which is preliminary data.</text>
</comment>
<evidence type="ECO:0000256" key="3">
    <source>
        <dbReference type="ARBA" id="ARBA00022692"/>
    </source>
</evidence>
<comment type="caution">
    <text evidence="6">Lacks conserved residue(s) required for the propagation of feature annotation.</text>
</comment>
<keyword evidence="5 6" id="KW-0472">Membrane</keyword>
<gene>
    <name evidence="8" type="ORF">QYM36_013390</name>
</gene>
<evidence type="ECO:0000259" key="7">
    <source>
        <dbReference type="Pfam" id="PF04547"/>
    </source>
</evidence>
<dbReference type="PANTHER" id="PTHR12308">
    <property type="entry name" value="ANOCTAMIN"/>
    <property type="match status" value="1"/>
</dbReference>
<accession>A0AA88HI82</accession>
<comment type="subcellular location">
    <subcellularLocation>
        <location evidence="1 6">Membrane</location>
        <topology evidence="1 6">Multi-pass membrane protein</topology>
    </subcellularLocation>
</comment>
<dbReference type="PANTHER" id="PTHR12308:SF83">
    <property type="entry name" value="ANOCTAMIN"/>
    <property type="match status" value="1"/>
</dbReference>
<evidence type="ECO:0000256" key="4">
    <source>
        <dbReference type="ARBA" id="ARBA00022989"/>
    </source>
</evidence>
<keyword evidence="9" id="KW-1185">Reference proteome</keyword>
<evidence type="ECO:0000256" key="1">
    <source>
        <dbReference type="ARBA" id="ARBA00004141"/>
    </source>
</evidence>
<proteinExistence type="inferred from homology"/>
<sequence length="192" mass="21899">MENQEYGTCDSTRPCCHSCHVKGLKADGHFGFCTVFVTALPWATLIFITSNVINIRLEVKKFLKRYQRPVAHIVKGIGVLGDVMDLIGKVSIRTNFGFCTVFVTALPLATLIFFISNVINIRLEVKKFLKRYQRPVAHTMKGIGVLGDSVVALIVWLVDYTKPAIPRQARYETERTSWRRFVEWFCPPEMDV</sequence>
<evidence type="ECO:0000256" key="2">
    <source>
        <dbReference type="ARBA" id="ARBA00009671"/>
    </source>
</evidence>
<evidence type="ECO:0000256" key="6">
    <source>
        <dbReference type="RuleBase" id="RU280814"/>
    </source>
</evidence>
<dbReference type="InterPro" id="IPR007632">
    <property type="entry name" value="Anoctamin"/>
</dbReference>
<dbReference type="GO" id="GO:0005886">
    <property type="term" value="C:plasma membrane"/>
    <property type="evidence" value="ECO:0007669"/>
    <property type="project" value="TreeGrafter"/>
</dbReference>
<feature type="transmembrane region" description="Helical" evidence="6">
    <location>
        <begin position="139"/>
        <end position="158"/>
    </location>
</feature>
<dbReference type="EMBL" id="JAVRJZ010000017">
    <property type="protein sequence ID" value="KAK2709700.1"/>
    <property type="molecule type" value="Genomic_DNA"/>
</dbReference>
<organism evidence="8 9">
    <name type="scientific">Artemia franciscana</name>
    <name type="common">Brine shrimp</name>
    <name type="synonym">Artemia sanfranciscana</name>
    <dbReference type="NCBI Taxonomy" id="6661"/>
    <lineage>
        <taxon>Eukaryota</taxon>
        <taxon>Metazoa</taxon>
        <taxon>Ecdysozoa</taxon>
        <taxon>Arthropoda</taxon>
        <taxon>Crustacea</taxon>
        <taxon>Branchiopoda</taxon>
        <taxon>Anostraca</taxon>
        <taxon>Artemiidae</taxon>
        <taxon>Artemia</taxon>
    </lineage>
</organism>
<dbReference type="Proteomes" id="UP001187531">
    <property type="component" value="Unassembled WGS sequence"/>
</dbReference>
<feature type="domain" description="Anoctamin transmembrane" evidence="7">
    <location>
        <begin position="30"/>
        <end position="95"/>
    </location>
</feature>
<keyword evidence="3 6" id="KW-0812">Transmembrane</keyword>
<protein>
    <recommendedName>
        <fullName evidence="6">Anoctamin</fullName>
    </recommendedName>
</protein>
<dbReference type="InterPro" id="IPR049452">
    <property type="entry name" value="Anoctamin_TM"/>
</dbReference>
<dbReference type="Pfam" id="PF04547">
    <property type="entry name" value="Anoctamin"/>
    <property type="match status" value="1"/>
</dbReference>
<evidence type="ECO:0000256" key="5">
    <source>
        <dbReference type="ARBA" id="ARBA00023136"/>
    </source>
</evidence>
<dbReference type="AlphaFoldDB" id="A0AA88HI82"/>
<feature type="transmembrane region" description="Helical" evidence="6">
    <location>
        <begin position="96"/>
        <end position="119"/>
    </location>
</feature>
<feature type="transmembrane region" description="Helical" evidence="6">
    <location>
        <begin position="29"/>
        <end position="55"/>
    </location>
</feature>
<comment type="similarity">
    <text evidence="2 6">Belongs to the anoctamin family.</text>
</comment>
<keyword evidence="4 6" id="KW-1133">Transmembrane helix</keyword>
<evidence type="ECO:0000313" key="8">
    <source>
        <dbReference type="EMBL" id="KAK2709700.1"/>
    </source>
</evidence>
<dbReference type="GO" id="GO:0005254">
    <property type="term" value="F:chloride channel activity"/>
    <property type="evidence" value="ECO:0007669"/>
    <property type="project" value="TreeGrafter"/>
</dbReference>